<name>B3MWF9_DROAN</name>
<feature type="region of interest" description="Disordered" evidence="3">
    <location>
        <begin position="81"/>
        <end position="121"/>
    </location>
</feature>
<evidence type="ECO:0000256" key="2">
    <source>
        <dbReference type="ARBA" id="ARBA00023242"/>
    </source>
</evidence>
<dbReference type="Gene3D" id="1.20.58.1880">
    <property type="match status" value="1"/>
</dbReference>
<dbReference type="GO" id="GO:0035363">
    <property type="term" value="C:histone locus body"/>
    <property type="evidence" value="ECO:0007669"/>
    <property type="project" value="EnsemblMetazoa"/>
</dbReference>
<dbReference type="PANTHER" id="PTHR21677">
    <property type="entry name" value="CRAMPED PROTEIN"/>
    <property type="match status" value="1"/>
</dbReference>
<evidence type="ECO:0000313" key="6">
    <source>
        <dbReference type="Proteomes" id="UP000007801"/>
    </source>
</evidence>
<dbReference type="CTD" id="109545"/>
<protein>
    <recommendedName>
        <fullName evidence="4">Myb-like domain-containing protein</fullName>
    </recommendedName>
</protein>
<evidence type="ECO:0000256" key="1">
    <source>
        <dbReference type="ARBA" id="ARBA00023125"/>
    </source>
</evidence>
<keyword evidence="2" id="KW-0539">Nucleus</keyword>
<dbReference type="SMART" id="SM00717">
    <property type="entry name" value="SANT"/>
    <property type="match status" value="1"/>
</dbReference>
<feature type="compositionally biased region" description="Pro residues" evidence="3">
    <location>
        <begin position="559"/>
        <end position="577"/>
    </location>
</feature>
<evidence type="ECO:0000259" key="4">
    <source>
        <dbReference type="SMART" id="SM00717"/>
    </source>
</evidence>
<feature type="compositionally biased region" description="Low complexity" evidence="3">
    <location>
        <begin position="344"/>
        <end position="403"/>
    </location>
</feature>
<dbReference type="PANTHER" id="PTHR21677:SF1">
    <property type="entry name" value="PROTEIN CRAMPED-LIKE"/>
    <property type="match status" value="1"/>
</dbReference>
<sequence>MEEMCKPPAVSSSEESKHQPQQSQQSQSQLQQSQQASLPNGKGVHFKLLPSIHQAEPEEELLGSVTMHNCPGTRASARVIQKMKQDQTRPMTPPPSERELSKKEEKAAQKTPSQLKTGNGKTTWTNIERNCFFDALNEFGKDFEAVANCINAKLKRRNANSDYSFKTKDHVRQHYYQTYHKICKYVRYSEELKKPAQELYTLINYGEMRRKLTFLTEKHFMKMKQLIYQGQIMVRSKGKNIRIKTPSCKALRRLNQLDDSLEDIRLPSKVEVVVTPANMESFGRVQSLAQNPRGRIIVPLHKKLISFIKTFEFKWRSESQRLSEEKSAYLSSVAAAVTTSSTTATTSSAAAATSSAAAATSTTATTSSTATTTTNSTGTTASPAVAPSTNNNNNETESNNPAPSLDPLLCFQPRPGVTIHRPLLSITAYLSSVNICLTAYEERMGFKVRSESLANVPGVPVATSKRPRTESGSEKRSPEAKKPKSGASPALEKSLDEGGGGVGGPVAEENHAKVESSSGDELGEEILEFLAGGEGAVAATTETTEAAEPASAIPASAAPVPPAAVPPPPPPAPPAPTAPASTPTVSRAKRKEAKEAAAAAQARNFKPLLSDDILKRIRRGWTVSNAADITIGDLYVVLGQDSKLELEYYWCEIETTSAPSVPSSSTCSNSNSTSTSSPATSLLPYNPNDCDSVERVKAVTSSTVSNRLKHLLMVANLSERVRRRQCTCGHTCDRKRDLMSKAQQLAEAAAAAGVNSGMDGNFRTPMLPVRRPIGNIVDPVRQLTALTRQKLRRQVLVQRRLLPPGSLGARPYDMLSVRQLHSGLFQPIDRISGDTASSGIGSSVSSSPSPSPSVGSVSTTSQSPAGTVLQDSQEKEEEPAAQLTEGVPLNETLQGGRDMPNLDIFGTATSPSGGNREIPRFEILDSDELDDSTTQNLFEGSVSPMHLLRDSTSNARWLEDNINDFSLTSLLGHLEEIDATRDILNPSSSMSVISESSVDFRHKFQEIAALLQQQEKD</sequence>
<dbReference type="GO" id="GO:0003677">
    <property type="term" value="F:DNA binding"/>
    <property type="evidence" value="ECO:0007669"/>
    <property type="project" value="UniProtKB-KW"/>
</dbReference>
<feature type="domain" description="Myb-like" evidence="4">
    <location>
        <begin position="120"/>
        <end position="181"/>
    </location>
</feature>
<feature type="compositionally biased region" description="Basic and acidic residues" evidence="3">
    <location>
        <begin position="467"/>
        <end position="482"/>
    </location>
</feature>
<feature type="compositionally biased region" description="Low complexity" evidence="3">
    <location>
        <begin position="19"/>
        <end position="37"/>
    </location>
</feature>
<accession>B3MWF9</accession>
<keyword evidence="6" id="KW-1185">Reference proteome</keyword>
<reference evidence="5 6" key="1">
    <citation type="journal article" date="2007" name="Nature">
        <title>Evolution of genes and genomes on the Drosophila phylogeny.</title>
        <authorList>
            <consortium name="Drosophila 12 Genomes Consortium"/>
            <person name="Clark A.G."/>
            <person name="Eisen M.B."/>
            <person name="Smith D.R."/>
            <person name="Bergman C.M."/>
            <person name="Oliver B."/>
            <person name="Markow T.A."/>
            <person name="Kaufman T.C."/>
            <person name="Kellis M."/>
            <person name="Gelbart W."/>
            <person name="Iyer V.N."/>
            <person name="Pollard D.A."/>
            <person name="Sackton T.B."/>
            <person name="Larracuente A.M."/>
            <person name="Singh N.D."/>
            <person name="Abad J.P."/>
            <person name="Abt D.N."/>
            <person name="Adryan B."/>
            <person name="Aguade M."/>
            <person name="Akashi H."/>
            <person name="Anderson W.W."/>
            <person name="Aquadro C.F."/>
            <person name="Ardell D.H."/>
            <person name="Arguello R."/>
            <person name="Artieri C.G."/>
            <person name="Barbash D.A."/>
            <person name="Barker D."/>
            <person name="Barsanti P."/>
            <person name="Batterham P."/>
            <person name="Batzoglou S."/>
            <person name="Begun D."/>
            <person name="Bhutkar A."/>
            <person name="Blanco E."/>
            <person name="Bosak S.A."/>
            <person name="Bradley R.K."/>
            <person name="Brand A.D."/>
            <person name="Brent M.R."/>
            <person name="Brooks A.N."/>
            <person name="Brown R.H."/>
            <person name="Butlin R.K."/>
            <person name="Caggese C."/>
            <person name="Calvi B.R."/>
            <person name="Bernardo de Carvalho A."/>
            <person name="Caspi A."/>
            <person name="Castrezana S."/>
            <person name="Celniker S.E."/>
            <person name="Chang J.L."/>
            <person name="Chapple C."/>
            <person name="Chatterji S."/>
            <person name="Chinwalla A."/>
            <person name="Civetta A."/>
            <person name="Clifton S.W."/>
            <person name="Comeron J.M."/>
            <person name="Costello J.C."/>
            <person name="Coyne J.A."/>
            <person name="Daub J."/>
            <person name="David R.G."/>
            <person name="Delcher A.L."/>
            <person name="Delehaunty K."/>
            <person name="Do C.B."/>
            <person name="Ebling H."/>
            <person name="Edwards K."/>
            <person name="Eickbush T."/>
            <person name="Evans J.D."/>
            <person name="Filipski A."/>
            <person name="Findeiss S."/>
            <person name="Freyhult E."/>
            <person name="Fulton L."/>
            <person name="Fulton R."/>
            <person name="Garcia A.C."/>
            <person name="Gardiner A."/>
            <person name="Garfield D.A."/>
            <person name="Garvin B.E."/>
            <person name="Gibson G."/>
            <person name="Gilbert D."/>
            <person name="Gnerre S."/>
            <person name="Godfrey J."/>
            <person name="Good R."/>
            <person name="Gotea V."/>
            <person name="Gravely B."/>
            <person name="Greenberg A.J."/>
            <person name="Griffiths-Jones S."/>
            <person name="Gross S."/>
            <person name="Guigo R."/>
            <person name="Gustafson E.A."/>
            <person name="Haerty W."/>
            <person name="Hahn M.W."/>
            <person name="Halligan D.L."/>
            <person name="Halpern A.L."/>
            <person name="Halter G.M."/>
            <person name="Han M.V."/>
            <person name="Heger A."/>
            <person name="Hillier L."/>
            <person name="Hinrichs A.S."/>
            <person name="Holmes I."/>
            <person name="Hoskins R.A."/>
            <person name="Hubisz M.J."/>
            <person name="Hultmark D."/>
            <person name="Huntley M.A."/>
            <person name="Jaffe D.B."/>
            <person name="Jagadeeshan S."/>
            <person name="Jeck W.R."/>
            <person name="Johnson J."/>
            <person name="Jones C.D."/>
            <person name="Jordan W.C."/>
            <person name="Karpen G.H."/>
            <person name="Kataoka E."/>
            <person name="Keightley P.D."/>
            <person name="Kheradpour P."/>
            <person name="Kirkness E.F."/>
            <person name="Koerich L.B."/>
            <person name="Kristiansen K."/>
            <person name="Kudrna D."/>
            <person name="Kulathinal R.J."/>
            <person name="Kumar S."/>
            <person name="Kwok R."/>
            <person name="Lander E."/>
            <person name="Langley C.H."/>
            <person name="Lapoint R."/>
            <person name="Lazzaro B.P."/>
            <person name="Lee S.J."/>
            <person name="Levesque L."/>
            <person name="Li R."/>
            <person name="Lin C.F."/>
            <person name="Lin M.F."/>
            <person name="Lindblad-Toh K."/>
            <person name="Llopart A."/>
            <person name="Long M."/>
            <person name="Low L."/>
            <person name="Lozovsky E."/>
            <person name="Lu J."/>
            <person name="Luo M."/>
            <person name="Machado C.A."/>
            <person name="Makalowski W."/>
            <person name="Marzo M."/>
            <person name="Matsuda M."/>
            <person name="Matzkin L."/>
            <person name="McAllister B."/>
            <person name="McBride C.S."/>
            <person name="McKernan B."/>
            <person name="McKernan K."/>
            <person name="Mendez-Lago M."/>
            <person name="Minx P."/>
            <person name="Mollenhauer M.U."/>
            <person name="Montooth K."/>
            <person name="Mount S.M."/>
            <person name="Mu X."/>
            <person name="Myers E."/>
            <person name="Negre B."/>
            <person name="Newfeld S."/>
            <person name="Nielsen R."/>
            <person name="Noor M.A."/>
            <person name="O'Grady P."/>
            <person name="Pachter L."/>
            <person name="Papaceit M."/>
            <person name="Parisi M.J."/>
            <person name="Parisi M."/>
            <person name="Parts L."/>
            <person name="Pedersen J.S."/>
            <person name="Pesole G."/>
            <person name="Phillippy A.M."/>
            <person name="Ponting C.P."/>
            <person name="Pop M."/>
            <person name="Porcelli D."/>
            <person name="Powell J.R."/>
            <person name="Prohaska S."/>
            <person name="Pruitt K."/>
            <person name="Puig M."/>
            <person name="Quesneville H."/>
            <person name="Ram K.R."/>
            <person name="Rand D."/>
            <person name="Rasmussen M.D."/>
            <person name="Reed L.K."/>
            <person name="Reenan R."/>
            <person name="Reily A."/>
            <person name="Remington K.A."/>
            <person name="Rieger T.T."/>
            <person name="Ritchie M.G."/>
            <person name="Robin C."/>
            <person name="Rogers Y.H."/>
            <person name="Rohde C."/>
            <person name="Rozas J."/>
            <person name="Rubenfield M.J."/>
            <person name="Ruiz A."/>
            <person name="Russo S."/>
            <person name="Salzberg S.L."/>
            <person name="Sanchez-Gracia A."/>
            <person name="Saranga D.J."/>
            <person name="Sato H."/>
            <person name="Schaeffer S.W."/>
            <person name="Schatz M.C."/>
            <person name="Schlenke T."/>
            <person name="Schwartz R."/>
            <person name="Segarra C."/>
            <person name="Singh R.S."/>
            <person name="Sirot L."/>
            <person name="Sirota M."/>
            <person name="Sisneros N.B."/>
            <person name="Smith C.D."/>
            <person name="Smith T.F."/>
            <person name="Spieth J."/>
            <person name="Stage D.E."/>
            <person name="Stark A."/>
            <person name="Stephan W."/>
            <person name="Strausberg R.L."/>
            <person name="Strempel S."/>
            <person name="Sturgill D."/>
            <person name="Sutton G."/>
            <person name="Sutton G.G."/>
            <person name="Tao W."/>
            <person name="Teichmann S."/>
            <person name="Tobari Y.N."/>
            <person name="Tomimura Y."/>
            <person name="Tsolas J.M."/>
            <person name="Valente V.L."/>
            <person name="Venter E."/>
            <person name="Venter J.C."/>
            <person name="Vicario S."/>
            <person name="Vieira F.G."/>
            <person name="Vilella A.J."/>
            <person name="Villasante A."/>
            <person name="Walenz B."/>
            <person name="Wang J."/>
            <person name="Wasserman M."/>
            <person name="Watts T."/>
            <person name="Wilson D."/>
            <person name="Wilson R.K."/>
            <person name="Wing R.A."/>
            <person name="Wolfner M.F."/>
            <person name="Wong A."/>
            <person name="Wong G.K."/>
            <person name="Wu C.I."/>
            <person name="Wu G."/>
            <person name="Yamamoto D."/>
            <person name="Yang H.P."/>
            <person name="Yang S.P."/>
            <person name="Yorke J.A."/>
            <person name="Yoshida K."/>
            <person name="Zdobnov E."/>
            <person name="Zhang P."/>
            <person name="Zhang Y."/>
            <person name="Zimin A.V."/>
            <person name="Baldwin J."/>
            <person name="Abdouelleil A."/>
            <person name="Abdulkadir J."/>
            <person name="Abebe A."/>
            <person name="Abera B."/>
            <person name="Abreu J."/>
            <person name="Acer S.C."/>
            <person name="Aftuck L."/>
            <person name="Alexander A."/>
            <person name="An P."/>
            <person name="Anderson E."/>
            <person name="Anderson S."/>
            <person name="Arachi H."/>
            <person name="Azer M."/>
            <person name="Bachantsang P."/>
            <person name="Barry A."/>
            <person name="Bayul T."/>
            <person name="Berlin A."/>
            <person name="Bessette D."/>
            <person name="Bloom T."/>
            <person name="Blye J."/>
            <person name="Boguslavskiy L."/>
            <person name="Bonnet C."/>
            <person name="Boukhgalter B."/>
            <person name="Bourzgui I."/>
            <person name="Brown A."/>
            <person name="Cahill P."/>
            <person name="Channer S."/>
            <person name="Cheshatsang Y."/>
            <person name="Chuda L."/>
            <person name="Citroen M."/>
            <person name="Collymore A."/>
            <person name="Cooke P."/>
            <person name="Costello M."/>
            <person name="D'Aco K."/>
            <person name="Daza R."/>
            <person name="De Haan G."/>
            <person name="DeGray S."/>
            <person name="DeMaso C."/>
            <person name="Dhargay N."/>
            <person name="Dooley K."/>
            <person name="Dooley E."/>
            <person name="Doricent M."/>
            <person name="Dorje P."/>
            <person name="Dorjee K."/>
            <person name="Dupes A."/>
            <person name="Elong R."/>
            <person name="Falk J."/>
            <person name="Farina A."/>
            <person name="Faro S."/>
            <person name="Ferguson D."/>
            <person name="Fisher S."/>
            <person name="Foley C.D."/>
            <person name="Franke A."/>
            <person name="Friedrich D."/>
            <person name="Gadbois L."/>
            <person name="Gearin G."/>
            <person name="Gearin C.R."/>
            <person name="Giannoukos G."/>
            <person name="Goode T."/>
            <person name="Graham J."/>
            <person name="Grandbois E."/>
            <person name="Grewal S."/>
            <person name="Gyaltsen K."/>
            <person name="Hafez N."/>
            <person name="Hagos B."/>
            <person name="Hall J."/>
            <person name="Henson C."/>
            <person name="Hollinger A."/>
            <person name="Honan T."/>
            <person name="Huard M.D."/>
            <person name="Hughes L."/>
            <person name="Hurhula B."/>
            <person name="Husby M.E."/>
            <person name="Kamat A."/>
            <person name="Kanga B."/>
            <person name="Kashin S."/>
            <person name="Khazanovich D."/>
            <person name="Kisner P."/>
            <person name="Lance K."/>
            <person name="Lara M."/>
            <person name="Lee W."/>
            <person name="Lennon N."/>
            <person name="Letendre F."/>
            <person name="LeVine R."/>
            <person name="Lipovsky A."/>
            <person name="Liu X."/>
            <person name="Liu J."/>
            <person name="Liu S."/>
            <person name="Lokyitsang T."/>
            <person name="Lokyitsang Y."/>
            <person name="Lubonja R."/>
            <person name="Lui A."/>
            <person name="MacDonald P."/>
            <person name="Magnisalis V."/>
            <person name="Maru K."/>
            <person name="Matthews C."/>
            <person name="McCusker W."/>
            <person name="McDonough S."/>
            <person name="Mehta T."/>
            <person name="Meldrim J."/>
            <person name="Meneus L."/>
            <person name="Mihai O."/>
            <person name="Mihalev A."/>
            <person name="Mihova T."/>
            <person name="Mittelman R."/>
            <person name="Mlenga V."/>
            <person name="Montmayeur A."/>
            <person name="Mulrain L."/>
            <person name="Navidi A."/>
            <person name="Naylor J."/>
            <person name="Negash T."/>
            <person name="Nguyen T."/>
            <person name="Nguyen N."/>
            <person name="Nicol R."/>
            <person name="Norbu C."/>
            <person name="Norbu N."/>
            <person name="Novod N."/>
            <person name="O'Neill B."/>
            <person name="Osman S."/>
            <person name="Markiewicz E."/>
            <person name="Oyono O.L."/>
            <person name="Patti C."/>
            <person name="Phunkhang P."/>
            <person name="Pierre F."/>
            <person name="Priest M."/>
            <person name="Raghuraman S."/>
            <person name="Rege F."/>
            <person name="Reyes R."/>
            <person name="Rise C."/>
            <person name="Rogov P."/>
            <person name="Ross K."/>
            <person name="Ryan E."/>
            <person name="Settipalli S."/>
            <person name="Shea T."/>
            <person name="Sherpa N."/>
            <person name="Shi L."/>
            <person name="Shih D."/>
            <person name="Sparrow T."/>
            <person name="Spaulding J."/>
            <person name="Stalker J."/>
            <person name="Stange-Thomann N."/>
            <person name="Stavropoulos S."/>
            <person name="Stone C."/>
            <person name="Strader C."/>
            <person name="Tesfaye S."/>
            <person name="Thomson T."/>
            <person name="Thoulutsang Y."/>
            <person name="Thoulutsang D."/>
            <person name="Topham K."/>
            <person name="Topping I."/>
            <person name="Tsamla T."/>
            <person name="Vassiliev H."/>
            <person name="Vo A."/>
            <person name="Wangchuk T."/>
            <person name="Wangdi T."/>
            <person name="Weiand M."/>
            <person name="Wilkinson J."/>
            <person name="Wilson A."/>
            <person name="Yadav S."/>
            <person name="Young G."/>
            <person name="Yu Q."/>
            <person name="Zembek L."/>
            <person name="Zhong D."/>
            <person name="Zimmer A."/>
            <person name="Zwirko Z."/>
            <person name="Jaffe D.B."/>
            <person name="Alvarez P."/>
            <person name="Brockman W."/>
            <person name="Butler J."/>
            <person name="Chin C."/>
            <person name="Gnerre S."/>
            <person name="Grabherr M."/>
            <person name="Kleber M."/>
            <person name="Mauceli E."/>
            <person name="MacCallum I."/>
        </authorList>
    </citation>
    <scope>NUCLEOTIDE SEQUENCE [LARGE SCALE GENOMIC DNA]</scope>
    <source>
        <strain evidence="6">Tucson 14024-0371.13</strain>
    </source>
</reference>
<proteinExistence type="predicted"/>
<dbReference type="GO" id="GO:0007379">
    <property type="term" value="P:segment specification"/>
    <property type="evidence" value="ECO:0007669"/>
    <property type="project" value="EnsemblMetazoa"/>
</dbReference>
<feature type="region of interest" description="Disordered" evidence="3">
    <location>
        <begin position="344"/>
        <end position="407"/>
    </location>
</feature>
<dbReference type="Proteomes" id="UP000007801">
    <property type="component" value="Unassembled WGS sequence"/>
</dbReference>
<feature type="compositionally biased region" description="Basic and acidic residues" evidence="3">
    <location>
        <begin position="96"/>
        <end position="108"/>
    </location>
</feature>
<feature type="compositionally biased region" description="Polar residues" evidence="3">
    <location>
        <begin position="110"/>
        <end position="121"/>
    </location>
</feature>
<dbReference type="eggNOG" id="KOG4468">
    <property type="taxonomic scope" value="Eukaryota"/>
</dbReference>
<feature type="region of interest" description="Disordered" evidence="3">
    <location>
        <begin position="556"/>
        <end position="601"/>
    </location>
</feature>
<evidence type="ECO:0000313" key="5">
    <source>
        <dbReference type="EMBL" id="EDV34944.2"/>
    </source>
</evidence>
<feature type="region of interest" description="Disordered" evidence="3">
    <location>
        <begin position="458"/>
        <end position="507"/>
    </location>
</feature>
<dbReference type="InterPro" id="IPR055315">
    <property type="entry name" value="Cramped-like"/>
</dbReference>
<feature type="compositionally biased region" description="Low complexity" evidence="3">
    <location>
        <begin position="835"/>
        <end position="863"/>
    </location>
</feature>
<dbReference type="AlphaFoldDB" id="B3MWF9"/>
<feature type="region of interest" description="Disordered" evidence="3">
    <location>
        <begin position="835"/>
        <end position="917"/>
    </location>
</feature>
<dbReference type="InParanoid" id="B3MWF9"/>
<gene>
    <name evidence="5" type="primary">Dana\GF22481</name>
    <name evidence="5" type="synonym">dana_GLEANR_6447</name>
    <name evidence="5" type="ORF">GF22481</name>
</gene>
<feature type="compositionally biased region" description="Low complexity" evidence="3">
    <location>
        <begin position="657"/>
        <end position="681"/>
    </location>
</feature>
<dbReference type="HOGENOM" id="CLU_311066_0_0_1"/>
<dbReference type="FunCoup" id="B3MWF9">
    <property type="interactions" value="681"/>
</dbReference>
<keyword evidence="1" id="KW-0238">DNA-binding</keyword>
<evidence type="ECO:0000256" key="3">
    <source>
        <dbReference type="SAM" id="MobiDB-lite"/>
    </source>
</evidence>
<dbReference type="GO" id="GO:0003682">
    <property type="term" value="F:chromatin binding"/>
    <property type="evidence" value="ECO:0007669"/>
    <property type="project" value="EnsemblMetazoa"/>
</dbReference>
<dbReference type="GO" id="GO:0045893">
    <property type="term" value="P:positive regulation of DNA-templated transcription"/>
    <property type="evidence" value="ECO:0007669"/>
    <property type="project" value="EnsemblMetazoa"/>
</dbReference>
<dbReference type="GeneID" id="6505142"/>
<dbReference type="InterPro" id="IPR001005">
    <property type="entry name" value="SANT/Myb"/>
</dbReference>
<feature type="region of interest" description="Disordered" evidence="3">
    <location>
        <begin position="657"/>
        <end position="683"/>
    </location>
</feature>
<dbReference type="KEGG" id="dan:6505142"/>
<dbReference type="EMBL" id="CH902625">
    <property type="protein sequence ID" value="EDV34944.2"/>
    <property type="molecule type" value="Genomic_DNA"/>
</dbReference>
<dbReference type="OrthoDB" id="515799at2759"/>
<dbReference type="STRING" id="7217.B3MWF9"/>
<feature type="region of interest" description="Disordered" evidence="3">
    <location>
        <begin position="1"/>
        <end position="51"/>
    </location>
</feature>
<organism evidence="5 6">
    <name type="scientific">Drosophila ananassae</name>
    <name type="common">Fruit fly</name>
    <dbReference type="NCBI Taxonomy" id="7217"/>
    <lineage>
        <taxon>Eukaryota</taxon>
        <taxon>Metazoa</taxon>
        <taxon>Ecdysozoa</taxon>
        <taxon>Arthropoda</taxon>
        <taxon>Hexapoda</taxon>
        <taxon>Insecta</taxon>
        <taxon>Pterygota</taxon>
        <taxon>Neoptera</taxon>
        <taxon>Endopterygota</taxon>
        <taxon>Diptera</taxon>
        <taxon>Brachycera</taxon>
        <taxon>Muscomorpha</taxon>
        <taxon>Ephydroidea</taxon>
        <taxon>Drosophilidae</taxon>
        <taxon>Drosophila</taxon>
        <taxon>Sophophora</taxon>
    </lineage>
</organism>